<feature type="region of interest" description="Disordered" evidence="2">
    <location>
        <begin position="164"/>
        <end position="189"/>
    </location>
</feature>
<dbReference type="RefSeq" id="WP_083725771.1">
    <property type="nucleotide sequence ID" value="NZ_FOUD01000009.1"/>
</dbReference>
<dbReference type="SUPFAM" id="SSF46565">
    <property type="entry name" value="Chaperone J-domain"/>
    <property type="match status" value="1"/>
</dbReference>
<dbReference type="Proteomes" id="UP000242847">
    <property type="component" value="Unassembled WGS sequence"/>
</dbReference>
<dbReference type="InterPro" id="IPR036869">
    <property type="entry name" value="J_dom_sf"/>
</dbReference>
<evidence type="ECO:0000259" key="4">
    <source>
        <dbReference type="PROSITE" id="PS50076"/>
    </source>
</evidence>
<accession>A0A1S8DH09</accession>
<evidence type="ECO:0000313" key="5">
    <source>
        <dbReference type="EMBL" id="ONM44715.1"/>
    </source>
</evidence>
<dbReference type="STRING" id="254161.SAMN05216256_10954"/>
<dbReference type="CDD" id="cd06257">
    <property type="entry name" value="DnaJ"/>
    <property type="match status" value="1"/>
</dbReference>
<dbReference type="Pfam" id="PF05099">
    <property type="entry name" value="TerB"/>
    <property type="match status" value="1"/>
</dbReference>
<keyword evidence="3" id="KW-0472">Membrane</keyword>
<dbReference type="InterPro" id="IPR001623">
    <property type="entry name" value="DnaJ_domain"/>
</dbReference>
<name>A0A1S8DH09_9GAMM</name>
<sequence length="262" mass="29216">MLWPVTVVGALVGGLGGALPGALLGAVVGHALDRHWRLRRWSDLPARLAELRTGDSSFERVLFLCLGRLAKASGRVSQQHLQLARDLMQQYRLDEAARLAAMRDFNEGKTAGELGPLVRALRKREPARAAELLDSCWRMAVVPGQLNDEVRSLLASWAAEAGLGQAEQQRMHQRHRRTQPPPRGRSAVPRQDALNRAAALLKVNLSDTPEMIKRAYRRQLSLHHPDKLAARGAGRAEQGNAGERIRQIQEAYELLRRHKGFR</sequence>
<reference evidence="5 6" key="1">
    <citation type="submission" date="2017-01" db="EMBL/GenBank/DDBJ databases">
        <title>Draft genome sequence of Pseudomonas pachastrellae type strain CCUG 46540T from a deep sea.</title>
        <authorList>
            <person name="Gomila M."/>
            <person name="Mulet M."/>
            <person name="Lalucat J."/>
            <person name="Garcia-Valdes E."/>
        </authorList>
    </citation>
    <scope>NUCLEOTIDE SEQUENCE [LARGE SCALE GENOMIC DNA]</scope>
    <source>
        <strain evidence="5 6">CCUG 46540</strain>
    </source>
</reference>
<proteinExistence type="predicted"/>
<evidence type="ECO:0000256" key="1">
    <source>
        <dbReference type="ARBA" id="ARBA00023186"/>
    </source>
</evidence>
<keyword evidence="3" id="KW-1133">Transmembrane helix</keyword>
<gene>
    <name evidence="5" type="ORF">BXT89_06185</name>
</gene>
<evidence type="ECO:0000256" key="3">
    <source>
        <dbReference type="SAM" id="Phobius"/>
    </source>
</evidence>
<dbReference type="EMBL" id="MUBC01000010">
    <property type="protein sequence ID" value="ONM44715.1"/>
    <property type="molecule type" value="Genomic_DNA"/>
</dbReference>
<organism evidence="5 6">
    <name type="scientific">Halopseudomonas pachastrellae</name>
    <dbReference type="NCBI Taxonomy" id="254161"/>
    <lineage>
        <taxon>Bacteria</taxon>
        <taxon>Pseudomonadati</taxon>
        <taxon>Pseudomonadota</taxon>
        <taxon>Gammaproteobacteria</taxon>
        <taxon>Pseudomonadales</taxon>
        <taxon>Pseudomonadaceae</taxon>
        <taxon>Halopseudomonas</taxon>
    </lineage>
</organism>
<feature type="domain" description="J" evidence="4">
    <location>
        <begin position="196"/>
        <end position="262"/>
    </location>
</feature>
<dbReference type="Pfam" id="PF00226">
    <property type="entry name" value="DnaJ"/>
    <property type="match status" value="1"/>
</dbReference>
<dbReference type="PRINTS" id="PR00625">
    <property type="entry name" value="JDOMAIN"/>
</dbReference>
<evidence type="ECO:0000256" key="2">
    <source>
        <dbReference type="SAM" id="MobiDB-lite"/>
    </source>
</evidence>
<dbReference type="SMART" id="SM00271">
    <property type="entry name" value="DnaJ"/>
    <property type="match status" value="1"/>
</dbReference>
<keyword evidence="1" id="KW-0143">Chaperone</keyword>
<dbReference type="AlphaFoldDB" id="A0A1S8DH09"/>
<dbReference type="PROSITE" id="PS50076">
    <property type="entry name" value="DNAJ_2"/>
    <property type="match status" value="1"/>
</dbReference>
<feature type="transmembrane region" description="Helical" evidence="3">
    <location>
        <begin position="6"/>
        <end position="32"/>
    </location>
</feature>
<evidence type="ECO:0000313" key="6">
    <source>
        <dbReference type="Proteomes" id="UP000242847"/>
    </source>
</evidence>
<comment type="caution">
    <text evidence="5">The sequence shown here is derived from an EMBL/GenBank/DDBJ whole genome shotgun (WGS) entry which is preliminary data.</text>
</comment>
<dbReference type="InterPro" id="IPR007791">
    <property type="entry name" value="DjlA_N"/>
</dbReference>
<dbReference type="InterPro" id="IPR029024">
    <property type="entry name" value="TerB-like"/>
</dbReference>
<dbReference type="Gene3D" id="1.10.287.110">
    <property type="entry name" value="DnaJ domain"/>
    <property type="match status" value="1"/>
</dbReference>
<keyword evidence="6" id="KW-1185">Reference proteome</keyword>
<dbReference type="SUPFAM" id="SSF158682">
    <property type="entry name" value="TerB-like"/>
    <property type="match status" value="1"/>
</dbReference>
<protein>
    <recommendedName>
        <fullName evidence="4">J domain-containing protein</fullName>
    </recommendedName>
</protein>
<keyword evidence="3" id="KW-0812">Transmembrane</keyword>
<dbReference type="Gene3D" id="1.10.3680.10">
    <property type="entry name" value="TerB-like"/>
    <property type="match status" value="1"/>
</dbReference>
<dbReference type="OrthoDB" id="9782583at2"/>